<sequence>MIKIVFTGLWISLATLGSLYGVVIWQGGKNAVAQPQKFFGGLDYVKTDTISVPIISKGEIAGYVLARFVYLADGRKLKLLSVPADLILADEAFRIIYAGSLRDFRRIERYDLAALTKKMRESANKRFETNLIEDILIDSINYIPKSEVRFRGPPEK</sequence>
<dbReference type="EMBL" id="UOEC01000057">
    <property type="protein sequence ID" value="VAV89121.1"/>
    <property type="molecule type" value="Genomic_DNA"/>
</dbReference>
<accession>A0A3B0RAN7</accession>
<reference evidence="1" key="1">
    <citation type="submission" date="2018-06" db="EMBL/GenBank/DDBJ databases">
        <authorList>
            <person name="Zhirakovskaya E."/>
        </authorList>
    </citation>
    <scope>NUCLEOTIDE SEQUENCE</scope>
</reference>
<gene>
    <name evidence="1" type="ORF">MNBD_ALPHA08-1586</name>
</gene>
<dbReference type="AlphaFoldDB" id="A0A3B0RAN7"/>
<name>A0A3B0RAN7_9ZZZZ</name>
<organism evidence="1">
    <name type="scientific">hydrothermal vent metagenome</name>
    <dbReference type="NCBI Taxonomy" id="652676"/>
    <lineage>
        <taxon>unclassified sequences</taxon>
        <taxon>metagenomes</taxon>
        <taxon>ecological metagenomes</taxon>
    </lineage>
</organism>
<evidence type="ECO:0000313" key="1">
    <source>
        <dbReference type="EMBL" id="VAV89121.1"/>
    </source>
</evidence>
<proteinExistence type="predicted"/>
<protein>
    <submittedName>
        <fullName evidence="1">Uncharacterized protein</fullName>
    </submittedName>
</protein>